<dbReference type="EMBL" id="ML995820">
    <property type="protein sequence ID" value="KAF2771276.1"/>
    <property type="molecule type" value="Genomic_DNA"/>
</dbReference>
<organism evidence="2 3">
    <name type="scientific">Teratosphaeria nubilosa</name>
    <dbReference type="NCBI Taxonomy" id="161662"/>
    <lineage>
        <taxon>Eukaryota</taxon>
        <taxon>Fungi</taxon>
        <taxon>Dikarya</taxon>
        <taxon>Ascomycota</taxon>
        <taxon>Pezizomycotina</taxon>
        <taxon>Dothideomycetes</taxon>
        <taxon>Dothideomycetidae</taxon>
        <taxon>Mycosphaerellales</taxon>
        <taxon>Teratosphaeriaceae</taxon>
        <taxon>Teratosphaeria</taxon>
    </lineage>
</organism>
<feature type="region of interest" description="Disordered" evidence="1">
    <location>
        <begin position="192"/>
        <end position="232"/>
    </location>
</feature>
<dbReference type="OrthoDB" id="5404651at2759"/>
<reference evidence="2" key="1">
    <citation type="journal article" date="2020" name="Stud. Mycol.">
        <title>101 Dothideomycetes genomes: a test case for predicting lifestyles and emergence of pathogens.</title>
        <authorList>
            <person name="Haridas S."/>
            <person name="Albert R."/>
            <person name="Binder M."/>
            <person name="Bloem J."/>
            <person name="Labutti K."/>
            <person name="Salamov A."/>
            <person name="Andreopoulos B."/>
            <person name="Baker S."/>
            <person name="Barry K."/>
            <person name="Bills G."/>
            <person name="Bluhm B."/>
            <person name="Cannon C."/>
            <person name="Castanera R."/>
            <person name="Culley D."/>
            <person name="Daum C."/>
            <person name="Ezra D."/>
            <person name="Gonzalez J."/>
            <person name="Henrissat B."/>
            <person name="Kuo A."/>
            <person name="Liang C."/>
            <person name="Lipzen A."/>
            <person name="Lutzoni F."/>
            <person name="Magnuson J."/>
            <person name="Mondo S."/>
            <person name="Nolan M."/>
            <person name="Ohm R."/>
            <person name="Pangilinan J."/>
            <person name="Park H.-J."/>
            <person name="Ramirez L."/>
            <person name="Alfaro M."/>
            <person name="Sun H."/>
            <person name="Tritt A."/>
            <person name="Yoshinaga Y."/>
            <person name="Zwiers L.-H."/>
            <person name="Turgeon B."/>
            <person name="Goodwin S."/>
            <person name="Spatafora J."/>
            <person name="Crous P."/>
            <person name="Grigoriev I."/>
        </authorList>
    </citation>
    <scope>NUCLEOTIDE SEQUENCE</scope>
    <source>
        <strain evidence="2">CBS 116005</strain>
    </source>
</reference>
<keyword evidence="3" id="KW-1185">Reference proteome</keyword>
<protein>
    <submittedName>
        <fullName evidence="2">Uncharacterized protein</fullName>
    </submittedName>
</protein>
<dbReference type="Proteomes" id="UP000799436">
    <property type="component" value="Unassembled WGS sequence"/>
</dbReference>
<name>A0A6G1LEJ7_9PEZI</name>
<accession>A0A6G1LEJ7</accession>
<sequence>MATPPPSTQVPPRAKTRTPTPSFSHVSTPPPTIDTVAQATRHRDTYALMSHDEIATAAPEHLRARVADLQAAWGEARMAAAHHKLQYTMLAQESQAATERMAVEARMAQCEHDVIHNAEQARAAALPVQPPRLHQGMIPVQKDLYTRICRDIQRLTHENHVLRSEHRQQERLIERQETEIASLTDKVTLMRERIRESRDASTKARGRVPYSDATPRSAYSTPQRGHGRQEQSQPFAALLQASEMMAGQKGHRRSAQSMSSLPNTPARSYLQQPYHTPSTRQAPVKVPSTAPMPRLSAMRTPGQRSVYAQPSLPFSHTRGPASEGTVSNSDGEQNAQDDDSEAETDIIEAERVDDKVLESQASRAASQMLRTSQEQEAKRNSFKGSGMLARDPPTRAPAGTMRQTKLFGQVRKPVVRAGEDPPEPPAKRQRTDDVQSQPRGVGLGIAGVRS</sequence>
<feature type="region of interest" description="Disordered" evidence="1">
    <location>
        <begin position="1"/>
        <end position="32"/>
    </location>
</feature>
<feature type="compositionally biased region" description="Polar residues" evidence="1">
    <location>
        <begin position="255"/>
        <end position="281"/>
    </location>
</feature>
<feature type="compositionally biased region" description="Polar residues" evidence="1">
    <location>
        <begin position="17"/>
        <end position="27"/>
    </location>
</feature>
<evidence type="ECO:0000313" key="3">
    <source>
        <dbReference type="Proteomes" id="UP000799436"/>
    </source>
</evidence>
<feature type="compositionally biased region" description="Acidic residues" evidence="1">
    <location>
        <begin position="335"/>
        <end position="347"/>
    </location>
</feature>
<feature type="compositionally biased region" description="Gly residues" evidence="1">
    <location>
        <begin position="441"/>
        <end position="450"/>
    </location>
</feature>
<feature type="region of interest" description="Disordered" evidence="1">
    <location>
        <begin position="245"/>
        <end position="450"/>
    </location>
</feature>
<evidence type="ECO:0000313" key="2">
    <source>
        <dbReference type="EMBL" id="KAF2771276.1"/>
    </source>
</evidence>
<feature type="compositionally biased region" description="Basic and acidic residues" evidence="1">
    <location>
        <begin position="192"/>
        <end position="202"/>
    </location>
</feature>
<feature type="compositionally biased region" description="Polar residues" evidence="1">
    <location>
        <begin position="324"/>
        <end position="334"/>
    </location>
</feature>
<proteinExistence type="predicted"/>
<feature type="compositionally biased region" description="Basic and acidic residues" evidence="1">
    <location>
        <begin position="348"/>
        <end position="357"/>
    </location>
</feature>
<feature type="compositionally biased region" description="Polar residues" evidence="1">
    <location>
        <begin position="359"/>
        <end position="372"/>
    </location>
</feature>
<gene>
    <name evidence="2" type="ORF">EJ03DRAFT_325720</name>
</gene>
<feature type="compositionally biased region" description="Polar residues" evidence="1">
    <location>
        <begin position="302"/>
        <end position="314"/>
    </location>
</feature>
<dbReference type="AlphaFoldDB" id="A0A6G1LEJ7"/>
<evidence type="ECO:0000256" key="1">
    <source>
        <dbReference type="SAM" id="MobiDB-lite"/>
    </source>
</evidence>